<feature type="compositionally biased region" description="Low complexity" evidence="5">
    <location>
        <begin position="1085"/>
        <end position="1102"/>
    </location>
</feature>
<keyword evidence="2" id="KW-0677">Repeat</keyword>
<dbReference type="OMA" id="WFEIDPR"/>
<dbReference type="InterPro" id="IPR013783">
    <property type="entry name" value="Ig-like_fold"/>
</dbReference>
<comment type="similarity">
    <text evidence="1">Belongs to the filamin family.</text>
</comment>
<feature type="repeat" description="Filamin" evidence="4">
    <location>
        <begin position="840"/>
        <end position="941"/>
    </location>
</feature>
<feature type="repeat" description="Filamin" evidence="4">
    <location>
        <begin position="1288"/>
        <end position="1384"/>
    </location>
</feature>
<dbReference type="Proteomes" id="UP001165740">
    <property type="component" value="Chromosome 15"/>
</dbReference>
<feature type="repeat" description="Filamin" evidence="4">
    <location>
        <begin position="1100"/>
        <end position="1193"/>
    </location>
</feature>
<dbReference type="Gene3D" id="2.60.40.10">
    <property type="entry name" value="Immunoglobulins"/>
    <property type="match status" value="8"/>
</dbReference>
<dbReference type="RefSeq" id="XP_055868281.1">
    <property type="nucleotide sequence ID" value="XM_056012306.1"/>
</dbReference>
<gene>
    <name evidence="8 9" type="primary">LOC106073191</name>
</gene>
<dbReference type="PROSITE" id="PS50194">
    <property type="entry name" value="FILAMIN_REPEAT"/>
    <property type="match status" value="7"/>
</dbReference>
<dbReference type="InterPro" id="IPR044801">
    <property type="entry name" value="Filamin"/>
</dbReference>
<dbReference type="InterPro" id="IPR001298">
    <property type="entry name" value="Filamin/ABP280_rpt"/>
</dbReference>
<keyword evidence="7" id="KW-1185">Reference proteome</keyword>
<reference evidence="8 9" key="1">
    <citation type="submission" date="2025-04" db="UniProtKB">
        <authorList>
            <consortium name="RefSeq"/>
        </authorList>
    </citation>
    <scope>IDENTIFICATION</scope>
</reference>
<protein>
    <submittedName>
        <fullName evidence="8 9">Filamin-A-like isoform X1</fullName>
    </submittedName>
</protein>
<dbReference type="InterPro" id="IPR036872">
    <property type="entry name" value="CH_dom_sf"/>
</dbReference>
<dbReference type="GO" id="GO:0051015">
    <property type="term" value="F:actin filament binding"/>
    <property type="evidence" value="ECO:0007669"/>
    <property type="project" value="InterPro"/>
</dbReference>
<name>A0A9W2Z005_BIOGL</name>
<dbReference type="PROSITE" id="PS00020">
    <property type="entry name" value="ACTININ_2"/>
    <property type="match status" value="1"/>
</dbReference>
<evidence type="ECO:0000313" key="9">
    <source>
        <dbReference type="RefSeq" id="XP_055868282.1"/>
    </source>
</evidence>
<dbReference type="InterPro" id="IPR014756">
    <property type="entry name" value="Ig_E-set"/>
</dbReference>
<dbReference type="InterPro" id="IPR001715">
    <property type="entry name" value="CH_dom"/>
</dbReference>
<keyword evidence="3" id="KW-0009">Actin-binding</keyword>
<feature type="domain" description="Calponin-homology (CH)" evidence="6">
    <location>
        <begin position="22"/>
        <end position="127"/>
    </location>
</feature>
<dbReference type="PANTHER" id="PTHR38537">
    <property type="entry name" value="JITTERBUG, ISOFORM N"/>
    <property type="match status" value="1"/>
</dbReference>
<evidence type="ECO:0000256" key="1">
    <source>
        <dbReference type="ARBA" id="ARBA00009238"/>
    </source>
</evidence>
<dbReference type="PROSITE" id="PS00019">
    <property type="entry name" value="ACTININ_1"/>
    <property type="match status" value="1"/>
</dbReference>
<dbReference type="InterPro" id="IPR017868">
    <property type="entry name" value="Filamin/ABP280_repeat-like"/>
</dbReference>
<dbReference type="OrthoDB" id="18740at2759"/>
<proteinExistence type="inferred from homology"/>
<feature type="repeat" description="Filamin" evidence="4">
    <location>
        <begin position="750"/>
        <end position="842"/>
    </location>
</feature>
<accession>A0A9W2Z005</accession>
<feature type="repeat" description="Filamin" evidence="4">
    <location>
        <begin position="1194"/>
        <end position="1287"/>
    </location>
</feature>
<evidence type="ECO:0000256" key="2">
    <source>
        <dbReference type="ARBA" id="ARBA00022737"/>
    </source>
</evidence>
<dbReference type="SUPFAM" id="SSF81296">
    <property type="entry name" value="E set domains"/>
    <property type="match status" value="7"/>
</dbReference>
<feature type="repeat" description="Filamin" evidence="4">
    <location>
        <begin position="541"/>
        <end position="611"/>
    </location>
</feature>
<dbReference type="SMART" id="SM00033">
    <property type="entry name" value="CH"/>
    <property type="match status" value="3"/>
</dbReference>
<dbReference type="InterPro" id="IPR001589">
    <property type="entry name" value="Actinin_actin-bd_CS"/>
</dbReference>
<evidence type="ECO:0000256" key="4">
    <source>
        <dbReference type="PROSITE-ProRule" id="PRU00087"/>
    </source>
</evidence>
<evidence type="ECO:0000313" key="7">
    <source>
        <dbReference type="Proteomes" id="UP001165740"/>
    </source>
</evidence>
<dbReference type="Pfam" id="PF00307">
    <property type="entry name" value="CH"/>
    <property type="match status" value="3"/>
</dbReference>
<dbReference type="RefSeq" id="XP_055868282.1">
    <property type="nucleotide sequence ID" value="XM_056012307.1"/>
</dbReference>
<evidence type="ECO:0000256" key="5">
    <source>
        <dbReference type="SAM" id="MobiDB-lite"/>
    </source>
</evidence>
<dbReference type="PANTHER" id="PTHR38537:SF16">
    <property type="entry name" value="CALPONIN-HOMOLOGY (CH) DOMAIN-CONTAINING PROTEIN"/>
    <property type="match status" value="1"/>
</dbReference>
<evidence type="ECO:0000259" key="6">
    <source>
        <dbReference type="PROSITE" id="PS50021"/>
    </source>
</evidence>
<feature type="repeat" description="Filamin" evidence="4">
    <location>
        <begin position="673"/>
        <end position="752"/>
    </location>
</feature>
<sequence length="1429" mass="158660">MESEPLNRQQSLNSRSHGEWLQIQKTTFTNWVNEGLRPRGITVEDVRTDFADGVKLVALVESLTRHRVPGHVSVPSNGIQKLQNITIALDALTKDGVKLVNIDSSDIHECNMKLVLALIWQLILKYQVGLSGPQNKSWILKWLNAVIPECNIKNFTTDWNSGLALHALLDFCKPGLSPQWRNLDKENKVDNCRSALKMALQNFNIPMILRPEDLASPDLDEKSAITYLSYFIKVGGPGYDATLQRVSARTQPKSVTNFTSDWQDGEALANLVRSAGGQVNVQSDEQGKPLAVIKKAVEAGKELGVDPLLSAEDIASDSPEHLGMMAYGAQYLRQPNVVTYSNHANETVVIVNRKQDTAVDHNGHLNDHNEIISRLHTHNKDHSGYNNNNDSFKDKNHAPEMKPLKITTFREDDEFISSHVAKLASPAAPPQTKTFHLVRKSSFHAPRVEMPSSEQLKVDIYSVGVIMESRMSGLFDPERFRVEAEAPSGRVIRISGDGNYAAQFNADEIGRWKVAMYYDNKFMDGCPIDVCDPSQVRVHDLHGGLVGKSNSFQVDCSRAGHGDLGVDITHQGKKILSHISPTQTPGYYKVTFTPYSPGAYAINVHFNRAEVREGYHEFLDPSERQRKAVFYTRVEPELGYVNVKASCDWEIEYITGHPFICHVTDSSDIAVYGMQDGTVCAHPEMIADCTRVGDGRIDAEVTYQGTRFPCEVKKDKPCIYKVSFRPRGPGTYKVWINYDGQPIKGSPFIQEIAELEKPSARGDGLYRGVPNKPATFIVDPRGFPGEVSVSVEGPSKPVQSTLERLPDDTIKATYYPIERGPHTVRVKMDDKHIDGSPFKPLIVDPVNVRVSGGWRPYLDDTGVIPLKVNKEKHLPFDVSEAGPGELTAEVEGPNGKIPVAIDARKDGKHSVVFTPREEGKHNIHVKWGGYPLSNSPYLGIATHEPELDETDFARVLHIPFDKFSSPDGSVVGSDLPPATIHYHEPEVHKPVEYRAIPPKEKHKPTTVIYTPSNAVVNGPPKETYQPPLVYYSPSDDDLTKPKVIEYNPDHKQTRVKVLPVQNAAPPKAKEVDSLPLLELTETISRNRPTSSRSSTASQTNSPRESQKVILSGKGLKEAEVGKPAKFKVDGTAANPGRPKAHLQGVRENIPVTSEPVIPQIYDCTYVPQKPGAYLLYIDWNDKPLKGSPFKVNVREPAQPQKVTTVKPNQNVYMGKDLEMKIDPREAGPGKLTVTCLDPLKRSVPVQLNDNFDGTKSLKVTPQMAGRHIVDIRYDGKHIMGSPYAIDIKESQVKGQVKVWGPGIQSGILPEFRGTFWVETTGAGAGELTVRINGPKGAFKVMMVQPSKKDKIYQYIYDPVEPGIYHVDVKWSGLHVNGSPFRVLLAENAVELNIMAAEVDNNLLNTLDVDNIRRSNRGSNRGSQLNELLY</sequence>
<dbReference type="GeneID" id="106073191"/>
<evidence type="ECO:0000313" key="8">
    <source>
        <dbReference type="RefSeq" id="XP_055868281.1"/>
    </source>
</evidence>
<feature type="region of interest" description="Disordered" evidence="5">
    <location>
        <begin position="1121"/>
        <end position="1140"/>
    </location>
</feature>
<organism evidence="7 9">
    <name type="scientific">Biomphalaria glabrata</name>
    <name type="common">Bloodfluke planorb</name>
    <name type="synonym">Freshwater snail</name>
    <dbReference type="NCBI Taxonomy" id="6526"/>
    <lineage>
        <taxon>Eukaryota</taxon>
        <taxon>Metazoa</taxon>
        <taxon>Spiralia</taxon>
        <taxon>Lophotrochozoa</taxon>
        <taxon>Mollusca</taxon>
        <taxon>Gastropoda</taxon>
        <taxon>Heterobranchia</taxon>
        <taxon>Euthyneura</taxon>
        <taxon>Panpulmonata</taxon>
        <taxon>Hygrophila</taxon>
        <taxon>Lymnaeoidea</taxon>
        <taxon>Planorbidae</taxon>
        <taxon>Biomphalaria</taxon>
    </lineage>
</organism>
<dbReference type="Gene3D" id="1.10.418.10">
    <property type="entry name" value="Calponin-like domain"/>
    <property type="match status" value="3"/>
</dbReference>
<evidence type="ECO:0000256" key="3">
    <source>
        <dbReference type="ARBA" id="ARBA00023203"/>
    </source>
</evidence>
<dbReference type="GO" id="GO:0030036">
    <property type="term" value="P:actin cytoskeleton organization"/>
    <property type="evidence" value="ECO:0007669"/>
    <property type="project" value="InterPro"/>
</dbReference>
<dbReference type="Pfam" id="PF00630">
    <property type="entry name" value="Filamin"/>
    <property type="match status" value="7"/>
</dbReference>
<dbReference type="SMART" id="SM00557">
    <property type="entry name" value="IG_FLMN"/>
    <property type="match status" value="7"/>
</dbReference>
<dbReference type="PROSITE" id="PS50021">
    <property type="entry name" value="CH"/>
    <property type="match status" value="2"/>
</dbReference>
<feature type="region of interest" description="Disordered" evidence="5">
    <location>
        <begin position="1081"/>
        <end position="1114"/>
    </location>
</feature>
<dbReference type="CDD" id="cd21227">
    <property type="entry name" value="CH_jitterbug-like_rpt1"/>
    <property type="match status" value="1"/>
</dbReference>
<feature type="domain" description="Calponin-homology (CH)" evidence="6">
    <location>
        <begin position="133"/>
        <end position="236"/>
    </location>
</feature>
<dbReference type="SUPFAM" id="SSF47576">
    <property type="entry name" value="Calponin-homology domain, CH-domain"/>
    <property type="match status" value="2"/>
</dbReference>